<proteinExistence type="inferred from homology"/>
<evidence type="ECO:0000256" key="3">
    <source>
        <dbReference type="ARBA" id="ARBA00022723"/>
    </source>
</evidence>
<feature type="region of interest" description="Disordered" evidence="9">
    <location>
        <begin position="337"/>
        <end position="358"/>
    </location>
</feature>
<dbReference type="GO" id="GO:0005634">
    <property type="term" value="C:nucleus"/>
    <property type="evidence" value="ECO:0007669"/>
    <property type="project" value="UniProtKB-SubCell"/>
</dbReference>
<organism evidence="11 12">
    <name type="scientific">Rissa tridactyla</name>
    <name type="common">Black-legged kittiwake</name>
    <name type="synonym">Larus tridactyla</name>
    <dbReference type="NCBI Taxonomy" id="75485"/>
    <lineage>
        <taxon>Eukaryota</taxon>
        <taxon>Metazoa</taxon>
        <taxon>Chordata</taxon>
        <taxon>Craniata</taxon>
        <taxon>Vertebrata</taxon>
        <taxon>Euteleostomi</taxon>
        <taxon>Archelosauria</taxon>
        <taxon>Archosauria</taxon>
        <taxon>Dinosauria</taxon>
        <taxon>Saurischia</taxon>
        <taxon>Theropoda</taxon>
        <taxon>Coelurosauria</taxon>
        <taxon>Aves</taxon>
        <taxon>Neognathae</taxon>
        <taxon>Neoaves</taxon>
        <taxon>Charadriiformes</taxon>
        <taxon>Laridae</taxon>
        <taxon>Rissa</taxon>
    </lineage>
</organism>
<feature type="compositionally biased region" description="Low complexity" evidence="9">
    <location>
        <begin position="217"/>
        <end position="229"/>
    </location>
</feature>
<dbReference type="PROSITE" id="PS50157">
    <property type="entry name" value="ZINC_FINGER_C2H2_2"/>
    <property type="match status" value="4"/>
</dbReference>
<dbReference type="GO" id="GO:0006357">
    <property type="term" value="P:regulation of transcription by RNA polymerase II"/>
    <property type="evidence" value="ECO:0007669"/>
    <property type="project" value="TreeGrafter"/>
</dbReference>
<protein>
    <submittedName>
        <fullName evidence="11">ZN653 protein</fullName>
    </submittedName>
</protein>
<dbReference type="InterPro" id="IPR036236">
    <property type="entry name" value="Znf_C2H2_sf"/>
</dbReference>
<evidence type="ECO:0000256" key="6">
    <source>
        <dbReference type="ARBA" id="ARBA00022833"/>
    </source>
</evidence>
<feature type="domain" description="C2H2-type" evidence="10">
    <location>
        <begin position="528"/>
        <end position="555"/>
    </location>
</feature>
<dbReference type="SUPFAM" id="SSF57667">
    <property type="entry name" value="beta-beta-alpha zinc fingers"/>
    <property type="match status" value="3"/>
</dbReference>
<keyword evidence="12" id="KW-1185">Reference proteome</keyword>
<keyword evidence="4" id="KW-0677">Repeat</keyword>
<feature type="region of interest" description="Disordered" evidence="9">
    <location>
        <begin position="1"/>
        <end position="47"/>
    </location>
</feature>
<dbReference type="EMBL" id="VZUC01001267">
    <property type="protein sequence ID" value="NXV38854.1"/>
    <property type="molecule type" value="Genomic_DNA"/>
</dbReference>
<feature type="region of interest" description="Disordered" evidence="9">
    <location>
        <begin position="217"/>
        <end position="260"/>
    </location>
</feature>
<dbReference type="GO" id="GO:0008270">
    <property type="term" value="F:zinc ion binding"/>
    <property type="evidence" value="ECO:0007669"/>
    <property type="project" value="UniProtKB-KW"/>
</dbReference>
<feature type="domain" description="C2H2-type" evidence="10">
    <location>
        <begin position="470"/>
        <end position="499"/>
    </location>
</feature>
<dbReference type="InterPro" id="IPR051061">
    <property type="entry name" value="Zinc_finger_trans_reg"/>
</dbReference>
<dbReference type="InterPro" id="IPR013087">
    <property type="entry name" value="Znf_C2H2_type"/>
</dbReference>
<evidence type="ECO:0000256" key="8">
    <source>
        <dbReference type="PROSITE-ProRule" id="PRU00042"/>
    </source>
</evidence>
<feature type="non-terminal residue" evidence="11">
    <location>
        <position position="1"/>
    </location>
</feature>
<dbReference type="InterPro" id="IPR056438">
    <property type="entry name" value="Znf-C2H2_CTCF"/>
</dbReference>
<dbReference type="AlphaFoldDB" id="A0A7L3TH32"/>
<keyword evidence="5 8" id="KW-0863">Zinc-finger</keyword>
<feature type="compositionally biased region" description="Basic residues" evidence="9">
    <location>
        <begin position="105"/>
        <end position="114"/>
    </location>
</feature>
<dbReference type="GO" id="GO:0003712">
    <property type="term" value="F:transcription coregulator activity"/>
    <property type="evidence" value="ECO:0007669"/>
    <property type="project" value="TreeGrafter"/>
</dbReference>
<feature type="region of interest" description="Disordered" evidence="9">
    <location>
        <begin position="94"/>
        <end position="114"/>
    </location>
</feature>
<sequence length="587" mass="63177">AAERGPGPGGGGGGPGPGPAAEPGGGGRKARGRPRLTESDRARRRLESRKKYDVRRVYLGEAHGPWVDLRRRSGWSDAKLAAYLLGLERGQRAGRRGKPWEQIPKKPKRKKRRRRNVNCLRHAVIWYEDHRQRCPYEPRLAELDPSVGLYTTAVWQCERGHRYFQDLHSPLRPLTDSDGDSDDGFFWGMGALLWASEGVSLGGAHFDLLSPAAAAPGSSSSSGGCSSGSEATPGGASLAPGGDAVAPPAGPSPAEGAAEGQGTALEAVVCVPLPLPLRLGTGRGTLAEGGPPTLLQGPPLLILASPGYDALGGLQLDVGGDEVPCALLEGGGAFPPPPLDPHLPKTGTGGTGVVGMRGTGEDEVLGLKQEEVPLPAAEPPPQPPPEPPREPLPPPLAEDAESGDVSAIIYEIPKEPERRRRSRRGHAPHPDPKELPEPIACPFAGCGQVYVALSSFQNHINLVHRKGRTQQCPQPGCGKRFYLANHLRRHMVIHSGLREFTCETCGKSFKRKNHLEVHRRTHTGETPLQCEVCGYRCRQRASLTWHMRRHGGAALRPFPCERCGRRFQRPEGLKFHALKSHPEPRGT</sequence>
<evidence type="ECO:0000256" key="1">
    <source>
        <dbReference type="ARBA" id="ARBA00004123"/>
    </source>
</evidence>
<feature type="compositionally biased region" description="Pro residues" evidence="9">
    <location>
        <begin position="376"/>
        <end position="396"/>
    </location>
</feature>
<evidence type="ECO:0000313" key="12">
    <source>
        <dbReference type="Proteomes" id="UP000540089"/>
    </source>
</evidence>
<evidence type="ECO:0000256" key="4">
    <source>
        <dbReference type="ARBA" id="ARBA00022737"/>
    </source>
</evidence>
<keyword evidence="7" id="KW-0539">Nucleus</keyword>
<feature type="region of interest" description="Disordered" evidence="9">
    <location>
        <begin position="374"/>
        <end position="436"/>
    </location>
</feature>
<evidence type="ECO:0000256" key="9">
    <source>
        <dbReference type="SAM" id="MobiDB-lite"/>
    </source>
</evidence>
<evidence type="ECO:0000256" key="5">
    <source>
        <dbReference type="ARBA" id="ARBA00022771"/>
    </source>
</evidence>
<comment type="similarity">
    <text evidence="2">Belongs to the krueppel C2H2-type zinc-finger protein family.</text>
</comment>
<feature type="domain" description="C2H2-type" evidence="10">
    <location>
        <begin position="558"/>
        <end position="586"/>
    </location>
</feature>
<dbReference type="SMART" id="SM00355">
    <property type="entry name" value="ZnF_C2H2"/>
    <property type="match status" value="5"/>
</dbReference>
<keyword evidence="3" id="KW-0479">Metal-binding</keyword>
<feature type="compositionally biased region" description="Gly residues" evidence="9">
    <location>
        <begin position="347"/>
        <end position="358"/>
    </location>
</feature>
<reference evidence="11 12" key="1">
    <citation type="submission" date="2019-09" db="EMBL/GenBank/DDBJ databases">
        <title>Bird 10,000 Genomes (B10K) Project - Family phase.</title>
        <authorList>
            <person name="Zhang G."/>
        </authorList>
    </citation>
    <scope>NUCLEOTIDE SEQUENCE [LARGE SCALE GENOMIC DNA]</scope>
    <source>
        <strain evidence="11">OUT-0021</strain>
        <tissue evidence="11">Blood</tissue>
    </source>
</reference>
<dbReference type="FunFam" id="3.30.160.60:FF:000183">
    <property type="entry name" value="E3 ubiquitin-protein ligase ZFP91"/>
    <property type="match status" value="1"/>
</dbReference>
<evidence type="ECO:0000259" key="10">
    <source>
        <dbReference type="PROSITE" id="PS50157"/>
    </source>
</evidence>
<dbReference type="Gene3D" id="3.30.160.60">
    <property type="entry name" value="Classic Zinc Finger"/>
    <property type="match status" value="4"/>
</dbReference>
<accession>A0A7L3TH32</accession>
<keyword evidence="6" id="KW-0862">Zinc</keyword>
<feature type="compositionally biased region" description="Gly residues" evidence="9">
    <location>
        <begin position="1"/>
        <end position="15"/>
    </location>
</feature>
<evidence type="ECO:0000313" key="11">
    <source>
        <dbReference type="EMBL" id="NXV38854.1"/>
    </source>
</evidence>
<dbReference type="Pfam" id="PF00096">
    <property type="entry name" value="zf-C2H2"/>
    <property type="match status" value="2"/>
</dbReference>
<dbReference type="PROSITE" id="PS00028">
    <property type="entry name" value="ZINC_FINGER_C2H2_1"/>
    <property type="match status" value="5"/>
</dbReference>
<feature type="domain" description="C2H2-type" evidence="10">
    <location>
        <begin position="500"/>
        <end position="527"/>
    </location>
</feature>
<dbReference type="FunFam" id="3.30.160.60:FF:000685">
    <property type="entry name" value="Zinc finger protein 653"/>
    <property type="match status" value="1"/>
</dbReference>
<dbReference type="Pfam" id="PF23611">
    <property type="entry name" value="zf-C2H2_16"/>
    <property type="match status" value="1"/>
</dbReference>
<name>A0A7L3TH32_RISTR</name>
<feature type="compositionally biased region" description="Low complexity" evidence="9">
    <location>
        <begin position="239"/>
        <end position="260"/>
    </location>
</feature>
<comment type="caution">
    <text evidence="11">The sequence shown here is derived from an EMBL/GenBank/DDBJ whole genome shotgun (WGS) entry which is preliminary data.</text>
</comment>
<evidence type="ECO:0000256" key="7">
    <source>
        <dbReference type="ARBA" id="ARBA00023242"/>
    </source>
</evidence>
<dbReference type="Proteomes" id="UP000540089">
    <property type="component" value="Unassembled WGS sequence"/>
</dbReference>
<dbReference type="PANTHER" id="PTHR46179">
    <property type="entry name" value="ZINC FINGER PROTEIN"/>
    <property type="match status" value="1"/>
</dbReference>
<comment type="subcellular location">
    <subcellularLocation>
        <location evidence="1">Nucleus</location>
    </subcellularLocation>
</comment>
<gene>
    <name evidence="11" type="primary">Znf653</name>
    <name evidence="11" type="ORF">RISTRI_R15376</name>
</gene>
<feature type="non-terminal residue" evidence="11">
    <location>
        <position position="587"/>
    </location>
</feature>
<dbReference type="PANTHER" id="PTHR46179:SF9">
    <property type="entry name" value="ZINC FINGER PROTEIN 653"/>
    <property type="match status" value="1"/>
</dbReference>
<evidence type="ECO:0000256" key="2">
    <source>
        <dbReference type="ARBA" id="ARBA00006991"/>
    </source>
</evidence>